<proteinExistence type="predicted"/>
<sequence>MKLTIHVFFILLFMAGCHSGQQVKPLKPIHVATGNWQPFIGEDLPQNGPVAQMIASILIELDYLPIFKYYDWGFVHTHLEAGYPSFAFPYIKSEDSTTFKYSKPIVHIEYVLYYYNKTGHKVYHYKTVQDLVNSNKHIGRIRGYTKFPGIDEDSVYVEVPNTIDGFKMLVDGDIDFLIEARPVGKLTVMSSEIPADASDFCYLGQSDKPNTPDDSIFVKDLPFHIKFSPKVSDEFVDNINMAISTCSKTEYYKSLTEKLRKTQQEFLKAYLFSANHDLIYGYTTSDIKQPAYILPLSTEVVVTQWSKIFKEAFNSPKRSVSGFRSQVKIMNGPLKGKTMWVANEQIELSKK</sequence>
<evidence type="ECO:0000313" key="1">
    <source>
        <dbReference type="EMBL" id="MCW3807911.1"/>
    </source>
</evidence>
<dbReference type="AlphaFoldDB" id="A0AAE3MHM7"/>
<reference evidence="1" key="1">
    <citation type="submission" date="2022-10" db="EMBL/GenBank/DDBJ databases">
        <authorList>
            <person name="Yu W.X."/>
        </authorList>
    </citation>
    <scope>NUCLEOTIDE SEQUENCE</scope>
    <source>
        <strain evidence="1">D04</strain>
    </source>
</reference>
<accession>A0AAE3MHM7</accession>
<dbReference type="SUPFAM" id="SSF53850">
    <property type="entry name" value="Periplasmic binding protein-like II"/>
    <property type="match status" value="1"/>
</dbReference>
<comment type="caution">
    <text evidence="1">The sequence shown here is derived from an EMBL/GenBank/DDBJ whole genome shotgun (WGS) entry which is preliminary data.</text>
</comment>
<dbReference type="EMBL" id="JAPDPI010000068">
    <property type="protein sequence ID" value="MCW3807911.1"/>
    <property type="molecule type" value="Genomic_DNA"/>
</dbReference>
<dbReference type="PROSITE" id="PS51257">
    <property type="entry name" value="PROKAR_LIPOPROTEIN"/>
    <property type="match status" value="1"/>
</dbReference>
<keyword evidence="2" id="KW-1185">Reference proteome</keyword>
<evidence type="ECO:0000313" key="2">
    <source>
        <dbReference type="Proteomes" id="UP001207408"/>
    </source>
</evidence>
<protein>
    <recommendedName>
        <fullName evidence="3">Solute-binding protein family 3/N-terminal domain-containing protein</fullName>
    </recommendedName>
</protein>
<name>A0AAE3MHM7_9BACT</name>
<evidence type="ECO:0008006" key="3">
    <source>
        <dbReference type="Google" id="ProtNLM"/>
    </source>
</evidence>
<dbReference type="RefSeq" id="WP_301202406.1">
    <property type="nucleotide sequence ID" value="NZ_JAPDPI010000068.1"/>
</dbReference>
<organism evidence="1 2">
    <name type="scientific">Plebeiibacterium marinum</name>
    <dbReference type="NCBI Taxonomy" id="2992111"/>
    <lineage>
        <taxon>Bacteria</taxon>
        <taxon>Pseudomonadati</taxon>
        <taxon>Bacteroidota</taxon>
        <taxon>Bacteroidia</taxon>
        <taxon>Marinilabiliales</taxon>
        <taxon>Marinilabiliaceae</taxon>
        <taxon>Plebeiibacterium</taxon>
    </lineage>
</organism>
<dbReference type="Proteomes" id="UP001207408">
    <property type="component" value="Unassembled WGS sequence"/>
</dbReference>
<gene>
    <name evidence="1" type="ORF">OM074_19960</name>
</gene>